<sequence length="394" mass="43140">MKKILIIGAGFLQAYVIKKARELGYFTLAVDADENAIGFQYADKYAVINIVDEETCLEYARKEQIDGVLTAATDYGVLTASYIAQQMGLPGLKYDIAKKIKNKYETRKCLFENHVDDTEQAFLVDCNTNLTELSTHISYPVMVKPCDGSGSRGASKVECMKDFVKACELAMNSSISHRAEIESFIDGKEYGAESLVIDGNIHVLAVMQKWMTDPPYYAELGHAIPTDLTPEMEKRVKLCVKNAIQALGINSGSVNMDLLITTEDKIHIVDIGARMGGNLIGSHIVPIGTGIDYMAAMIQNAVGDKVEMNVKASNAVVTRLLAFHKGVIKRVPSNINTFDGVQVIHHMHVGDSVNEYHTNLDGCGYVLATGSNVDNLIHKVVLVCDQVEKTVLGD</sequence>
<reference evidence="6 7" key="1">
    <citation type="submission" date="2020-08" db="EMBL/GenBank/DDBJ databases">
        <title>Genome public.</title>
        <authorList>
            <person name="Liu C."/>
            <person name="Sun Q."/>
        </authorList>
    </citation>
    <scope>NUCLEOTIDE SEQUENCE [LARGE SCALE GENOMIC DNA]</scope>
    <source>
        <strain evidence="6 7">NSJ-27</strain>
    </source>
</reference>
<evidence type="ECO:0000256" key="4">
    <source>
        <dbReference type="PROSITE-ProRule" id="PRU00409"/>
    </source>
</evidence>
<evidence type="ECO:0000256" key="1">
    <source>
        <dbReference type="ARBA" id="ARBA00022598"/>
    </source>
</evidence>
<dbReference type="Gene3D" id="3.30.1490.20">
    <property type="entry name" value="ATP-grasp fold, A domain"/>
    <property type="match status" value="1"/>
</dbReference>
<organism evidence="6 7">
    <name type="scientific">Clostridium facile</name>
    <dbReference type="NCBI Taxonomy" id="2763035"/>
    <lineage>
        <taxon>Bacteria</taxon>
        <taxon>Bacillati</taxon>
        <taxon>Bacillota</taxon>
        <taxon>Clostridia</taxon>
        <taxon>Eubacteriales</taxon>
        <taxon>Clostridiaceae</taxon>
        <taxon>Clostridium</taxon>
    </lineage>
</organism>
<dbReference type="PROSITE" id="PS50975">
    <property type="entry name" value="ATP_GRASP"/>
    <property type="match status" value="1"/>
</dbReference>
<keyword evidence="1" id="KW-0436">Ligase</keyword>
<dbReference type="InterPro" id="IPR052032">
    <property type="entry name" value="ATP-dep_AA_Ligase"/>
</dbReference>
<accession>A0ABR7INH7</accession>
<evidence type="ECO:0000256" key="3">
    <source>
        <dbReference type="ARBA" id="ARBA00022840"/>
    </source>
</evidence>
<evidence type="ECO:0000313" key="6">
    <source>
        <dbReference type="EMBL" id="MBC5786683.1"/>
    </source>
</evidence>
<name>A0ABR7INH7_9CLOT</name>
<evidence type="ECO:0000259" key="5">
    <source>
        <dbReference type="PROSITE" id="PS50975"/>
    </source>
</evidence>
<feature type="domain" description="ATP-grasp" evidence="5">
    <location>
        <begin position="108"/>
        <end position="302"/>
    </location>
</feature>
<dbReference type="Proteomes" id="UP000649151">
    <property type="component" value="Unassembled WGS sequence"/>
</dbReference>
<dbReference type="EMBL" id="JACOQK010000001">
    <property type="protein sequence ID" value="MBC5786683.1"/>
    <property type="molecule type" value="Genomic_DNA"/>
</dbReference>
<gene>
    <name evidence="6" type="ORF">H8Z77_01400</name>
</gene>
<dbReference type="PANTHER" id="PTHR43585">
    <property type="entry name" value="FUMIPYRROLE BIOSYNTHESIS PROTEIN C"/>
    <property type="match status" value="1"/>
</dbReference>
<protein>
    <submittedName>
        <fullName evidence="6">ATP-grasp domain-containing protein</fullName>
    </submittedName>
</protein>
<dbReference type="InterPro" id="IPR013815">
    <property type="entry name" value="ATP_grasp_subdomain_1"/>
</dbReference>
<dbReference type="Gene3D" id="3.30.470.20">
    <property type="entry name" value="ATP-grasp fold, B domain"/>
    <property type="match status" value="1"/>
</dbReference>
<dbReference type="SUPFAM" id="SSF52440">
    <property type="entry name" value="PreATP-grasp domain"/>
    <property type="match status" value="1"/>
</dbReference>
<dbReference type="InterPro" id="IPR016185">
    <property type="entry name" value="PreATP-grasp_dom_sf"/>
</dbReference>
<dbReference type="RefSeq" id="WP_186995933.1">
    <property type="nucleotide sequence ID" value="NZ_JACOQK010000001.1"/>
</dbReference>
<keyword evidence="3 4" id="KW-0067">ATP-binding</keyword>
<dbReference type="SUPFAM" id="SSF56059">
    <property type="entry name" value="Glutathione synthetase ATP-binding domain-like"/>
    <property type="match status" value="1"/>
</dbReference>
<dbReference type="Gene3D" id="3.40.50.20">
    <property type="match status" value="1"/>
</dbReference>
<evidence type="ECO:0000256" key="2">
    <source>
        <dbReference type="ARBA" id="ARBA00022741"/>
    </source>
</evidence>
<dbReference type="PANTHER" id="PTHR43585:SF2">
    <property type="entry name" value="ATP-GRASP ENZYME FSQD"/>
    <property type="match status" value="1"/>
</dbReference>
<keyword evidence="2 4" id="KW-0547">Nucleotide-binding</keyword>
<proteinExistence type="predicted"/>
<dbReference type="Pfam" id="PF13535">
    <property type="entry name" value="ATP-grasp_4"/>
    <property type="match status" value="1"/>
</dbReference>
<comment type="caution">
    <text evidence="6">The sequence shown here is derived from an EMBL/GenBank/DDBJ whole genome shotgun (WGS) entry which is preliminary data.</text>
</comment>
<dbReference type="InterPro" id="IPR011761">
    <property type="entry name" value="ATP-grasp"/>
</dbReference>
<evidence type="ECO:0000313" key="7">
    <source>
        <dbReference type="Proteomes" id="UP000649151"/>
    </source>
</evidence>
<keyword evidence="7" id="KW-1185">Reference proteome</keyword>